<proteinExistence type="predicted"/>
<keyword evidence="3" id="KW-1185">Reference proteome</keyword>
<gene>
    <name evidence="2" type="ORF">NDU88_004151</name>
</gene>
<dbReference type="AlphaFoldDB" id="A0AAV7T7J4"/>
<sequence length="73" mass="8206">MLNVLGSEEKKTAKTQKQKRDTEKGSMRKRDGQNSRLQEKTLTTDKEAQKREESATSIEGHGSSRYSTAYKAG</sequence>
<reference evidence="2" key="1">
    <citation type="journal article" date="2022" name="bioRxiv">
        <title>Sequencing and chromosome-scale assembly of the giantPleurodeles waltlgenome.</title>
        <authorList>
            <person name="Brown T."/>
            <person name="Elewa A."/>
            <person name="Iarovenko S."/>
            <person name="Subramanian E."/>
            <person name="Araus A.J."/>
            <person name="Petzold A."/>
            <person name="Susuki M."/>
            <person name="Suzuki K.-i.T."/>
            <person name="Hayashi T."/>
            <person name="Toyoda A."/>
            <person name="Oliveira C."/>
            <person name="Osipova E."/>
            <person name="Leigh N.D."/>
            <person name="Simon A."/>
            <person name="Yun M.H."/>
        </authorList>
    </citation>
    <scope>NUCLEOTIDE SEQUENCE</scope>
    <source>
        <strain evidence="2">20211129_DDA</strain>
        <tissue evidence="2">Liver</tissue>
    </source>
</reference>
<comment type="caution">
    <text evidence="2">The sequence shown here is derived from an EMBL/GenBank/DDBJ whole genome shotgun (WGS) entry which is preliminary data.</text>
</comment>
<dbReference type="EMBL" id="JANPWB010000007">
    <property type="protein sequence ID" value="KAJ1172304.1"/>
    <property type="molecule type" value="Genomic_DNA"/>
</dbReference>
<organism evidence="2 3">
    <name type="scientific">Pleurodeles waltl</name>
    <name type="common">Iberian ribbed newt</name>
    <dbReference type="NCBI Taxonomy" id="8319"/>
    <lineage>
        <taxon>Eukaryota</taxon>
        <taxon>Metazoa</taxon>
        <taxon>Chordata</taxon>
        <taxon>Craniata</taxon>
        <taxon>Vertebrata</taxon>
        <taxon>Euteleostomi</taxon>
        <taxon>Amphibia</taxon>
        <taxon>Batrachia</taxon>
        <taxon>Caudata</taxon>
        <taxon>Salamandroidea</taxon>
        <taxon>Salamandridae</taxon>
        <taxon>Pleurodelinae</taxon>
        <taxon>Pleurodeles</taxon>
    </lineage>
</organism>
<evidence type="ECO:0000313" key="2">
    <source>
        <dbReference type="EMBL" id="KAJ1172304.1"/>
    </source>
</evidence>
<name>A0AAV7T7J4_PLEWA</name>
<evidence type="ECO:0000256" key="1">
    <source>
        <dbReference type="SAM" id="MobiDB-lite"/>
    </source>
</evidence>
<feature type="region of interest" description="Disordered" evidence="1">
    <location>
        <begin position="1"/>
        <end position="73"/>
    </location>
</feature>
<feature type="compositionally biased region" description="Basic and acidic residues" evidence="1">
    <location>
        <begin position="7"/>
        <end position="54"/>
    </location>
</feature>
<accession>A0AAV7T7J4</accession>
<dbReference type="Proteomes" id="UP001066276">
    <property type="component" value="Chromosome 4_1"/>
</dbReference>
<evidence type="ECO:0000313" key="3">
    <source>
        <dbReference type="Proteomes" id="UP001066276"/>
    </source>
</evidence>
<protein>
    <submittedName>
        <fullName evidence="2">Uncharacterized protein</fullName>
    </submittedName>
</protein>